<dbReference type="AlphaFoldDB" id="A0ABD2XXB2"/>
<organism evidence="1 2">
    <name type="scientific">Cinchona calisaya</name>
    <dbReference type="NCBI Taxonomy" id="153742"/>
    <lineage>
        <taxon>Eukaryota</taxon>
        <taxon>Viridiplantae</taxon>
        <taxon>Streptophyta</taxon>
        <taxon>Embryophyta</taxon>
        <taxon>Tracheophyta</taxon>
        <taxon>Spermatophyta</taxon>
        <taxon>Magnoliopsida</taxon>
        <taxon>eudicotyledons</taxon>
        <taxon>Gunneridae</taxon>
        <taxon>Pentapetalae</taxon>
        <taxon>asterids</taxon>
        <taxon>lamiids</taxon>
        <taxon>Gentianales</taxon>
        <taxon>Rubiaceae</taxon>
        <taxon>Cinchonoideae</taxon>
        <taxon>Cinchoneae</taxon>
        <taxon>Cinchona</taxon>
    </lineage>
</organism>
<proteinExistence type="predicted"/>
<comment type="caution">
    <text evidence="1">The sequence shown here is derived from an EMBL/GenBank/DDBJ whole genome shotgun (WGS) entry which is preliminary data.</text>
</comment>
<protein>
    <submittedName>
        <fullName evidence="1">Uncharacterized protein</fullName>
    </submittedName>
</protein>
<gene>
    <name evidence="1" type="ORF">ACH5RR_039124</name>
</gene>
<dbReference type="EMBL" id="JBJUIK010000016">
    <property type="protein sequence ID" value="KAL3500031.1"/>
    <property type="molecule type" value="Genomic_DNA"/>
</dbReference>
<accession>A0ABD2XXB2</accession>
<evidence type="ECO:0000313" key="1">
    <source>
        <dbReference type="EMBL" id="KAL3500031.1"/>
    </source>
</evidence>
<evidence type="ECO:0000313" key="2">
    <source>
        <dbReference type="Proteomes" id="UP001630127"/>
    </source>
</evidence>
<keyword evidence="2" id="KW-1185">Reference proteome</keyword>
<sequence length="66" mass="7724">MLGLFDLLDQDLVLLPARFLPSELHEELDWEILTAEPIDLVDQHKEVFYARRTVDEFLDHEASLAM</sequence>
<reference evidence="1 2" key="1">
    <citation type="submission" date="2024-11" db="EMBL/GenBank/DDBJ databases">
        <title>A near-complete genome assembly of Cinchona calisaya.</title>
        <authorList>
            <person name="Lian D.C."/>
            <person name="Zhao X.W."/>
            <person name="Wei L."/>
        </authorList>
    </citation>
    <scope>NUCLEOTIDE SEQUENCE [LARGE SCALE GENOMIC DNA]</scope>
    <source>
        <tissue evidence="1">Nenye</tissue>
    </source>
</reference>
<dbReference type="Proteomes" id="UP001630127">
    <property type="component" value="Unassembled WGS sequence"/>
</dbReference>
<name>A0ABD2XXB2_9GENT</name>